<dbReference type="RefSeq" id="YP_009741700.1">
    <property type="nucleotide sequence ID" value="NC_046578.1"/>
</dbReference>
<dbReference type="GeneID" id="44798579"/>
<dbReference type="CTD" id="4509"/>
<evidence type="ECO:0000313" key="14">
    <source>
        <dbReference type="EMBL" id="QID76379.1"/>
    </source>
</evidence>
<keyword evidence="9 12" id="KW-0406">Ion transport</keyword>
<accession>A0A6G6C5V2</accession>
<keyword evidence="6 12" id="KW-0812">Transmembrane</keyword>
<keyword evidence="4 12" id="KW-0813">Transport</keyword>
<evidence type="ECO:0000256" key="5">
    <source>
        <dbReference type="ARBA" id="ARBA00022547"/>
    </source>
</evidence>
<keyword evidence="5 12" id="KW-0138">CF(0)</keyword>
<evidence type="ECO:0000256" key="10">
    <source>
        <dbReference type="ARBA" id="ARBA00023128"/>
    </source>
</evidence>
<dbReference type="EMBL" id="MK408756">
    <property type="protein sequence ID" value="QID76379.1"/>
    <property type="molecule type" value="Genomic_DNA"/>
</dbReference>
<evidence type="ECO:0000256" key="12">
    <source>
        <dbReference type="RuleBase" id="RU003661"/>
    </source>
</evidence>
<reference evidence="14" key="1">
    <citation type="journal article" date="2019" name="Mitochondrial DNA Part B Resour">
        <title>The complete mitochondrial genome of Thaumatosmylus hainanus (Neuroptera: Osmylidae).</title>
        <authorList>
            <person name="Xu H."/>
            <person name="Song F."/>
            <person name="Liu Z."/>
        </authorList>
    </citation>
    <scope>NUCLEOTIDE SEQUENCE</scope>
</reference>
<dbReference type="InterPro" id="IPR001421">
    <property type="entry name" value="ATP8_metazoa"/>
</dbReference>
<gene>
    <name evidence="14" type="primary">ATP8</name>
</gene>
<evidence type="ECO:0000256" key="1">
    <source>
        <dbReference type="ARBA" id="ARBA00004304"/>
    </source>
</evidence>
<dbReference type="Pfam" id="PF00895">
    <property type="entry name" value="ATP-synt_8"/>
    <property type="match status" value="1"/>
</dbReference>
<geneLocation type="mitochondrion" evidence="14"/>
<evidence type="ECO:0000256" key="3">
    <source>
        <dbReference type="ARBA" id="ARBA00011291"/>
    </source>
</evidence>
<comment type="subcellular location">
    <subcellularLocation>
        <location evidence="1 12">Mitochondrion membrane</location>
        <topology evidence="1 12">Single-pass membrane protein</topology>
    </subcellularLocation>
</comment>
<sequence length="52" mass="6292">MPQMAPISWLTLFIYFSIIFMLFNCLNYFITTYNSPLNELKTFSTNSLTWKW</sequence>
<protein>
    <recommendedName>
        <fullName evidence="12">ATP synthase complex subunit 8</fullName>
    </recommendedName>
</protein>
<evidence type="ECO:0000256" key="2">
    <source>
        <dbReference type="ARBA" id="ARBA00008892"/>
    </source>
</evidence>
<evidence type="ECO:0000256" key="7">
    <source>
        <dbReference type="ARBA" id="ARBA00022781"/>
    </source>
</evidence>
<comment type="subunit">
    <text evidence="3">F-type ATPases have 2 components, CF(1) - the catalytic core - and CF(0) - the membrane proton channel.</text>
</comment>
<dbReference type="AlphaFoldDB" id="A0A6G6C5V2"/>
<name>A0A6G6C5V2_9NEOP</name>
<comment type="similarity">
    <text evidence="2 12">Belongs to the ATPase protein 8 family.</text>
</comment>
<evidence type="ECO:0000256" key="9">
    <source>
        <dbReference type="ARBA" id="ARBA00023065"/>
    </source>
</evidence>
<dbReference type="GO" id="GO:0045259">
    <property type="term" value="C:proton-transporting ATP synthase complex"/>
    <property type="evidence" value="ECO:0007669"/>
    <property type="project" value="UniProtKB-KW"/>
</dbReference>
<evidence type="ECO:0000256" key="6">
    <source>
        <dbReference type="ARBA" id="ARBA00022692"/>
    </source>
</evidence>
<keyword evidence="8 13" id="KW-1133">Transmembrane helix</keyword>
<evidence type="ECO:0000256" key="11">
    <source>
        <dbReference type="ARBA" id="ARBA00023136"/>
    </source>
</evidence>
<proteinExistence type="inferred from homology"/>
<dbReference type="GO" id="GO:0015078">
    <property type="term" value="F:proton transmembrane transporter activity"/>
    <property type="evidence" value="ECO:0007669"/>
    <property type="project" value="InterPro"/>
</dbReference>
<evidence type="ECO:0000256" key="4">
    <source>
        <dbReference type="ARBA" id="ARBA00022448"/>
    </source>
</evidence>
<dbReference type="GO" id="GO:0015986">
    <property type="term" value="P:proton motive force-driven ATP synthesis"/>
    <property type="evidence" value="ECO:0007669"/>
    <property type="project" value="InterPro"/>
</dbReference>
<evidence type="ECO:0000256" key="8">
    <source>
        <dbReference type="ARBA" id="ARBA00022989"/>
    </source>
</evidence>
<dbReference type="GO" id="GO:0031966">
    <property type="term" value="C:mitochondrial membrane"/>
    <property type="evidence" value="ECO:0007669"/>
    <property type="project" value="UniProtKB-SubCell"/>
</dbReference>
<organism evidence="14">
    <name type="scientific">Thaumatosmylus hainanus</name>
    <dbReference type="NCBI Taxonomy" id="2713041"/>
    <lineage>
        <taxon>Eukaryota</taxon>
        <taxon>Metazoa</taxon>
        <taxon>Ecdysozoa</taxon>
        <taxon>Arthropoda</taxon>
        <taxon>Hexapoda</taxon>
        <taxon>Insecta</taxon>
        <taxon>Pterygota</taxon>
        <taxon>Neoptera</taxon>
        <taxon>Endopterygota</taxon>
        <taxon>Neuroptera</taxon>
        <taxon>Myrmeleontiformia</taxon>
        <taxon>Osmylidae</taxon>
        <taxon>Thaumatosmylus</taxon>
    </lineage>
</organism>
<keyword evidence="11 13" id="KW-0472">Membrane</keyword>
<keyword evidence="7 12" id="KW-0375">Hydrogen ion transport</keyword>
<keyword evidence="10 12" id="KW-0496">Mitochondrion</keyword>
<evidence type="ECO:0000256" key="13">
    <source>
        <dbReference type="SAM" id="Phobius"/>
    </source>
</evidence>
<feature type="transmembrane region" description="Helical" evidence="13">
    <location>
        <begin position="7"/>
        <end position="30"/>
    </location>
</feature>